<reference evidence="1 2" key="1">
    <citation type="submission" date="2020-08" db="EMBL/GenBank/DDBJ databases">
        <title>A Genomic Blueprint of the Chicken Gut Microbiome.</title>
        <authorList>
            <person name="Gilroy R."/>
            <person name="Ravi A."/>
            <person name="Getino M."/>
            <person name="Pursley I."/>
            <person name="Horton D.L."/>
            <person name="Alikhan N.-F."/>
            <person name="Baker D."/>
            <person name="Gharbi K."/>
            <person name="Hall N."/>
            <person name="Watson M."/>
            <person name="Adriaenssens E.M."/>
            <person name="Foster-Nyarko E."/>
            <person name="Jarju S."/>
            <person name="Secka A."/>
            <person name="Antonio M."/>
            <person name="Oren A."/>
            <person name="Chaudhuri R."/>
            <person name="La Ragione R.M."/>
            <person name="Hildebrand F."/>
            <person name="Pallen M.J."/>
        </authorList>
    </citation>
    <scope>NUCLEOTIDE SEQUENCE [LARGE SCALE GENOMIC DNA]</scope>
    <source>
        <strain evidence="1 2">Sa2CUA8</strain>
    </source>
</reference>
<proteinExistence type="predicted"/>
<evidence type="ECO:0000313" key="1">
    <source>
        <dbReference type="EMBL" id="MBD8000609.1"/>
    </source>
</evidence>
<sequence length="128" mass="13729">MILCAALLVVAVPTARGEYLRPGWFYDHVGTRAASLDVFAEPGVTMVERRFAGDVARRAAQMPGTARVTWPDVHAPGGWAVPELRGGPTRAQFSLVLADDRQGDLRATAGAMTKVIEEADARQIDLGV</sequence>
<comment type="caution">
    <text evidence="1">The sequence shown here is derived from an EMBL/GenBank/DDBJ whole genome shotgun (WGS) entry which is preliminary data.</text>
</comment>
<dbReference type="RefSeq" id="WP_191792311.1">
    <property type="nucleotide sequence ID" value="NZ_JACSQE010000030.1"/>
</dbReference>
<gene>
    <name evidence="1" type="ORF">H9640_18865</name>
</gene>
<feature type="non-terminal residue" evidence="1">
    <location>
        <position position="128"/>
    </location>
</feature>
<evidence type="ECO:0000313" key="2">
    <source>
        <dbReference type="Proteomes" id="UP000633601"/>
    </source>
</evidence>
<keyword evidence="2" id="KW-1185">Reference proteome</keyword>
<protein>
    <submittedName>
        <fullName evidence="1">Uncharacterized protein</fullName>
    </submittedName>
</protein>
<dbReference type="Proteomes" id="UP000633601">
    <property type="component" value="Unassembled WGS sequence"/>
</dbReference>
<accession>A0ABR8V751</accession>
<organism evidence="1 2">
    <name type="scientific">Oerskovia gallyi</name>
    <dbReference type="NCBI Taxonomy" id="2762226"/>
    <lineage>
        <taxon>Bacteria</taxon>
        <taxon>Bacillati</taxon>
        <taxon>Actinomycetota</taxon>
        <taxon>Actinomycetes</taxon>
        <taxon>Micrococcales</taxon>
        <taxon>Cellulomonadaceae</taxon>
        <taxon>Oerskovia</taxon>
    </lineage>
</organism>
<dbReference type="EMBL" id="JACSQE010000030">
    <property type="protein sequence ID" value="MBD8000609.1"/>
    <property type="molecule type" value="Genomic_DNA"/>
</dbReference>
<name>A0ABR8V751_9CELL</name>